<dbReference type="Proteomes" id="UP000008467">
    <property type="component" value="Chromosome"/>
</dbReference>
<dbReference type="PANTHER" id="PTHR37314">
    <property type="entry name" value="SLR0142 PROTEIN"/>
    <property type="match status" value="1"/>
</dbReference>
<feature type="transmembrane region" description="Helical" evidence="1">
    <location>
        <begin position="12"/>
        <end position="34"/>
    </location>
</feature>
<keyword evidence="1" id="KW-1133">Transmembrane helix</keyword>
<feature type="transmembrane region" description="Helical" evidence="1">
    <location>
        <begin position="92"/>
        <end position="111"/>
    </location>
</feature>
<dbReference type="AlphaFoldDB" id="F2JPZ5"/>
<evidence type="ECO:0000313" key="3">
    <source>
        <dbReference type="Proteomes" id="UP000008467"/>
    </source>
</evidence>
<sequence>MIIKVSKEDKMSESLLIGMLLAFVGGYLDIYSYLARGKVFANTQTGNLVLLGYNIAQGDMKKVIYYLLSISAFIVGVWLAKIIEHKFKGGKYFYWLHMILVIEISTLFMVMLIPEGAFNVLANMMLSFVCAMQVQSFRKVNGKAYSTVMFTGNLKNLAEQASHYYITKETEALEASLIYLSIIVMFVMGGWLGALTTIEYHVKAVGLINIVLAIVLILLYQEKRKI</sequence>
<dbReference type="InterPro" id="IPR010699">
    <property type="entry name" value="DUF1275"/>
</dbReference>
<keyword evidence="1" id="KW-0812">Transmembrane</keyword>
<evidence type="ECO:0000313" key="2">
    <source>
        <dbReference type="EMBL" id="ADZ84930.1"/>
    </source>
</evidence>
<reference evidence="2 3" key="1">
    <citation type="journal article" date="2011" name="J. Bacteriol.">
        <title>Complete genome sequence of the cellulose-degrading bacterium Cellulosilyticum lentocellum.</title>
        <authorList>
            <consortium name="US DOE Joint Genome Institute"/>
            <person name="Miller D.A."/>
            <person name="Suen G."/>
            <person name="Bruce D."/>
            <person name="Copeland A."/>
            <person name="Cheng J.F."/>
            <person name="Detter C."/>
            <person name="Goodwin L.A."/>
            <person name="Han C.S."/>
            <person name="Hauser L.J."/>
            <person name="Land M.L."/>
            <person name="Lapidus A."/>
            <person name="Lucas S."/>
            <person name="Meincke L."/>
            <person name="Pitluck S."/>
            <person name="Tapia R."/>
            <person name="Teshima H."/>
            <person name="Woyke T."/>
            <person name="Fox B.G."/>
            <person name="Angert E.R."/>
            <person name="Currie C.R."/>
        </authorList>
    </citation>
    <scope>NUCLEOTIDE SEQUENCE [LARGE SCALE GENOMIC DNA]</scope>
    <source>
        <strain evidence="3">ATCC 49066 / DSM 5427 / NCIMB 11756 / RHM5</strain>
    </source>
</reference>
<evidence type="ECO:0000256" key="1">
    <source>
        <dbReference type="SAM" id="Phobius"/>
    </source>
</evidence>
<feature type="transmembrane region" description="Helical" evidence="1">
    <location>
        <begin position="200"/>
        <end position="220"/>
    </location>
</feature>
<dbReference type="PANTHER" id="PTHR37314:SF4">
    <property type="entry name" value="UPF0700 TRANSMEMBRANE PROTEIN YOAK"/>
    <property type="match status" value="1"/>
</dbReference>
<dbReference type="RefSeq" id="WP_013658208.1">
    <property type="nucleotide sequence ID" value="NC_015275.1"/>
</dbReference>
<protein>
    <recommendedName>
        <fullName evidence="4">DUF1275 domain-containing protein</fullName>
    </recommendedName>
</protein>
<dbReference type="STRING" id="642492.Clole_3237"/>
<dbReference type="KEGG" id="cle:Clole_3237"/>
<dbReference type="EMBL" id="CP002582">
    <property type="protein sequence ID" value="ADZ84930.1"/>
    <property type="molecule type" value="Genomic_DNA"/>
</dbReference>
<gene>
    <name evidence="2" type="ordered locus">Clole_3237</name>
</gene>
<proteinExistence type="predicted"/>
<feature type="transmembrane region" description="Helical" evidence="1">
    <location>
        <begin position="177"/>
        <end position="194"/>
    </location>
</feature>
<keyword evidence="3" id="KW-1185">Reference proteome</keyword>
<organism evidence="2 3">
    <name type="scientific">Cellulosilyticum lentocellum (strain ATCC 49066 / DSM 5427 / NCIMB 11756 / RHM5)</name>
    <name type="common">Clostridium lentocellum</name>
    <dbReference type="NCBI Taxonomy" id="642492"/>
    <lineage>
        <taxon>Bacteria</taxon>
        <taxon>Bacillati</taxon>
        <taxon>Bacillota</taxon>
        <taxon>Clostridia</taxon>
        <taxon>Lachnospirales</taxon>
        <taxon>Cellulosilyticaceae</taxon>
        <taxon>Cellulosilyticum</taxon>
    </lineage>
</organism>
<name>F2JPZ5_CELLD</name>
<dbReference type="HOGENOM" id="CLU_079303_0_0_9"/>
<keyword evidence="1" id="KW-0472">Membrane</keyword>
<dbReference type="Pfam" id="PF06912">
    <property type="entry name" value="DUF1275"/>
    <property type="match status" value="1"/>
</dbReference>
<accession>F2JPZ5</accession>
<evidence type="ECO:0008006" key="4">
    <source>
        <dbReference type="Google" id="ProtNLM"/>
    </source>
</evidence>
<dbReference type="eggNOG" id="COG3619">
    <property type="taxonomic scope" value="Bacteria"/>
</dbReference>
<feature type="transmembrane region" description="Helical" evidence="1">
    <location>
        <begin position="63"/>
        <end position="80"/>
    </location>
</feature>